<dbReference type="OrthoDB" id="891726at2759"/>
<sequence>MPTLPPTPQPRKAPYPGVDVFFAVVVPARQHVYTRETAPTKEIQLSIDSRDRAADEIAGVFMHEAVHYSQHDARDVPRAVHRGWGVAEPALIADRAGGGGDAVHEIAAYFLRWLDDTRGTGTVWRTERTHLRGRHKRKVKEQERVRAAPLAKWPMPVLAMRIDDLDHAGVDVFLDAVEARPARGGPRELHASHWRSEH</sequence>
<dbReference type="Pfam" id="PF04450">
    <property type="entry name" value="BSP"/>
    <property type="match status" value="1"/>
</dbReference>
<dbReference type="STRING" id="945553.A0A0D2LL20"/>
<proteinExistence type="predicted"/>
<evidence type="ECO:0000313" key="1">
    <source>
        <dbReference type="EMBL" id="KJA28552.1"/>
    </source>
</evidence>
<evidence type="ECO:0000313" key="2">
    <source>
        <dbReference type="Proteomes" id="UP000054270"/>
    </source>
</evidence>
<dbReference type="Proteomes" id="UP000054270">
    <property type="component" value="Unassembled WGS sequence"/>
</dbReference>
<keyword evidence="2" id="KW-1185">Reference proteome</keyword>
<protein>
    <submittedName>
        <fullName evidence="1">Uncharacterized protein</fullName>
    </submittedName>
</protein>
<dbReference type="EMBL" id="KN817521">
    <property type="protein sequence ID" value="KJA28552.1"/>
    <property type="molecule type" value="Genomic_DNA"/>
</dbReference>
<dbReference type="AlphaFoldDB" id="A0A0D2LL20"/>
<dbReference type="InterPro" id="IPR007541">
    <property type="entry name" value="Uncharacterised_BSP"/>
</dbReference>
<reference evidence="2" key="1">
    <citation type="submission" date="2014-04" db="EMBL/GenBank/DDBJ databases">
        <title>Evolutionary Origins and Diversification of the Mycorrhizal Mutualists.</title>
        <authorList>
            <consortium name="DOE Joint Genome Institute"/>
            <consortium name="Mycorrhizal Genomics Consortium"/>
            <person name="Kohler A."/>
            <person name="Kuo A."/>
            <person name="Nagy L.G."/>
            <person name="Floudas D."/>
            <person name="Copeland A."/>
            <person name="Barry K.W."/>
            <person name="Cichocki N."/>
            <person name="Veneault-Fourrey C."/>
            <person name="LaButti K."/>
            <person name="Lindquist E.A."/>
            <person name="Lipzen A."/>
            <person name="Lundell T."/>
            <person name="Morin E."/>
            <person name="Murat C."/>
            <person name="Riley R."/>
            <person name="Ohm R."/>
            <person name="Sun H."/>
            <person name="Tunlid A."/>
            <person name="Henrissat B."/>
            <person name="Grigoriev I.V."/>
            <person name="Hibbett D.S."/>
            <person name="Martin F."/>
        </authorList>
    </citation>
    <scope>NUCLEOTIDE SEQUENCE [LARGE SCALE GENOMIC DNA]</scope>
    <source>
        <strain evidence="2">FD-334 SS-4</strain>
    </source>
</reference>
<name>A0A0D2LL20_HYPSF</name>
<gene>
    <name evidence="1" type="ORF">HYPSUDRAFT_211865</name>
</gene>
<accession>A0A0D2LL20</accession>
<organism evidence="1 2">
    <name type="scientific">Hypholoma sublateritium (strain FD-334 SS-4)</name>
    <dbReference type="NCBI Taxonomy" id="945553"/>
    <lineage>
        <taxon>Eukaryota</taxon>
        <taxon>Fungi</taxon>
        <taxon>Dikarya</taxon>
        <taxon>Basidiomycota</taxon>
        <taxon>Agaricomycotina</taxon>
        <taxon>Agaricomycetes</taxon>
        <taxon>Agaricomycetidae</taxon>
        <taxon>Agaricales</taxon>
        <taxon>Agaricineae</taxon>
        <taxon>Strophariaceae</taxon>
        <taxon>Hypholoma</taxon>
    </lineage>
</organism>